<keyword evidence="3" id="KW-1185">Reference proteome</keyword>
<evidence type="ECO:0000259" key="1">
    <source>
        <dbReference type="Pfam" id="PF13579"/>
    </source>
</evidence>
<feature type="domain" description="Glycosyltransferase subfamily 4-like N-terminal" evidence="1">
    <location>
        <begin position="23"/>
        <end position="201"/>
    </location>
</feature>
<organism evidence="2 3">
    <name type="scientific">Mesoterricola silvestris</name>
    <dbReference type="NCBI Taxonomy" id="2927979"/>
    <lineage>
        <taxon>Bacteria</taxon>
        <taxon>Pseudomonadati</taxon>
        <taxon>Acidobacteriota</taxon>
        <taxon>Holophagae</taxon>
        <taxon>Holophagales</taxon>
        <taxon>Holophagaceae</taxon>
        <taxon>Mesoterricola</taxon>
    </lineage>
</organism>
<dbReference type="KEGG" id="msil:METEAL_03970"/>
<dbReference type="Pfam" id="PF13579">
    <property type="entry name" value="Glyco_trans_4_4"/>
    <property type="match status" value="1"/>
</dbReference>
<dbReference type="RefSeq" id="WP_316414108.1">
    <property type="nucleotide sequence ID" value="NZ_AP027080.1"/>
</dbReference>
<dbReference type="InterPro" id="IPR028098">
    <property type="entry name" value="Glyco_trans_4-like_N"/>
</dbReference>
<protein>
    <submittedName>
        <fullName evidence="2">Glycosyltransferase WbuB</fullName>
    </submittedName>
</protein>
<reference evidence="3" key="1">
    <citation type="journal article" date="2023" name="Int. J. Syst. Evol. Microbiol.">
        <title>Mesoterricola silvestris gen. nov., sp. nov., Mesoterricola sediminis sp. nov., Geothrix oryzae sp. nov., Geothrix edaphica sp. nov., Geothrix rubra sp. nov., and Geothrix limicola sp. nov., six novel members of Acidobacteriota isolated from soils.</title>
        <authorList>
            <person name="Itoh H."/>
            <person name="Sugisawa Y."/>
            <person name="Mise K."/>
            <person name="Xu Z."/>
            <person name="Kuniyasu M."/>
            <person name="Ushijima N."/>
            <person name="Kawano K."/>
            <person name="Kobayashi E."/>
            <person name="Shiratori Y."/>
            <person name="Masuda Y."/>
            <person name="Senoo K."/>
        </authorList>
    </citation>
    <scope>NUCLEOTIDE SEQUENCE [LARGE SCALE GENOMIC DNA]</scope>
    <source>
        <strain evidence="3">W79</strain>
    </source>
</reference>
<dbReference type="PANTHER" id="PTHR45947">
    <property type="entry name" value="SULFOQUINOVOSYL TRANSFERASE SQD2"/>
    <property type="match status" value="1"/>
</dbReference>
<dbReference type="GO" id="GO:0016758">
    <property type="term" value="F:hexosyltransferase activity"/>
    <property type="evidence" value="ECO:0007669"/>
    <property type="project" value="TreeGrafter"/>
</dbReference>
<gene>
    <name evidence="2" type="ORF">METEAL_03970</name>
</gene>
<dbReference type="AlphaFoldDB" id="A0AA48H3H1"/>
<accession>A0AA48H3H1</accession>
<dbReference type="EMBL" id="AP027080">
    <property type="protein sequence ID" value="BDU71223.1"/>
    <property type="molecule type" value="Genomic_DNA"/>
</dbReference>
<dbReference type="Proteomes" id="UP001238179">
    <property type="component" value="Chromosome"/>
</dbReference>
<sequence length="415" mass="44682">MNILLVNPYALAPDQPGGTRHFSLARALTAMGHSVVIAAGSFDHLTRTGSVPAGEPARRETREGVAFIRLRTPGYRGNGAGRLWNMLAFARAVGTVLPRYLGSWPDVVVGSSPHPFGARAAMGLARRLGVPFVLEIRDVWPRSLTEVMGVSPLHPIVWVLERIERELYRGADRIVTLLPKVARRVEERGGDPAGITWVPNGIDLAMIPPLDEPRDEGPFTVMYAGAHGVTNALDVLVDAAAILQERARLLPRRPALVLVGTGPEKPRLEAKARRLGLFNLTFRPPVPKREIYGLLARADAFWASAADSDLWEHGISFNKLYDYMAMGRPTVLGVRCSTNPILLSGGGLVVAPGSAQAMAEGVERLLLAGPGGRRAMGAKAREFVEAHFDMRRLAQAFESALLAAMGEGCGGAHAS</sequence>
<dbReference type="Gene3D" id="3.40.50.2000">
    <property type="entry name" value="Glycogen Phosphorylase B"/>
    <property type="match status" value="2"/>
</dbReference>
<dbReference type="Pfam" id="PF13692">
    <property type="entry name" value="Glyco_trans_1_4"/>
    <property type="match status" value="1"/>
</dbReference>
<dbReference type="PANTHER" id="PTHR45947:SF3">
    <property type="entry name" value="SULFOQUINOVOSYL TRANSFERASE SQD2"/>
    <property type="match status" value="1"/>
</dbReference>
<dbReference type="SUPFAM" id="SSF53756">
    <property type="entry name" value="UDP-Glycosyltransferase/glycogen phosphorylase"/>
    <property type="match status" value="1"/>
</dbReference>
<evidence type="ECO:0000313" key="3">
    <source>
        <dbReference type="Proteomes" id="UP001238179"/>
    </source>
</evidence>
<proteinExistence type="predicted"/>
<evidence type="ECO:0000313" key="2">
    <source>
        <dbReference type="EMBL" id="BDU71223.1"/>
    </source>
</evidence>
<name>A0AA48H3H1_9BACT</name>
<dbReference type="InterPro" id="IPR050194">
    <property type="entry name" value="Glycosyltransferase_grp1"/>
</dbReference>
<dbReference type="CDD" id="cd03794">
    <property type="entry name" value="GT4_WbuB-like"/>
    <property type="match status" value="1"/>
</dbReference>